<feature type="transmembrane region" description="Helical" evidence="2">
    <location>
        <begin position="95"/>
        <end position="121"/>
    </location>
</feature>
<keyword evidence="2" id="KW-1133">Transmembrane helix</keyword>
<evidence type="ECO:0000256" key="2">
    <source>
        <dbReference type="SAM" id="Phobius"/>
    </source>
</evidence>
<evidence type="ECO:0000313" key="3">
    <source>
        <dbReference type="EMBL" id="GMT32889.1"/>
    </source>
</evidence>
<proteinExistence type="predicted"/>
<dbReference type="AlphaFoldDB" id="A0AAV5WT64"/>
<feature type="region of interest" description="Disordered" evidence="1">
    <location>
        <begin position="1"/>
        <end position="34"/>
    </location>
</feature>
<keyword evidence="4" id="KW-1185">Reference proteome</keyword>
<feature type="non-terminal residue" evidence="3">
    <location>
        <position position="123"/>
    </location>
</feature>
<protein>
    <submittedName>
        <fullName evidence="3">Uncharacterized protein</fullName>
    </submittedName>
</protein>
<feature type="transmembrane region" description="Helical" evidence="2">
    <location>
        <begin position="54"/>
        <end position="74"/>
    </location>
</feature>
<gene>
    <name evidence="3" type="ORF">PFISCL1PPCAC_24187</name>
</gene>
<feature type="compositionally biased region" description="Low complexity" evidence="1">
    <location>
        <begin position="15"/>
        <end position="25"/>
    </location>
</feature>
<dbReference type="Proteomes" id="UP001432322">
    <property type="component" value="Unassembled WGS sequence"/>
</dbReference>
<reference evidence="3" key="1">
    <citation type="submission" date="2023-10" db="EMBL/GenBank/DDBJ databases">
        <title>Genome assembly of Pristionchus species.</title>
        <authorList>
            <person name="Yoshida K."/>
            <person name="Sommer R.J."/>
        </authorList>
    </citation>
    <scope>NUCLEOTIDE SEQUENCE</scope>
    <source>
        <strain evidence="3">RS5133</strain>
    </source>
</reference>
<dbReference type="EMBL" id="BTSY01000006">
    <property type="protein sequence ID" value="GMT32889.1"/>
    <property type="molecule type" value="Genomic_DNA"/>
</dbReference>
<keyword evidence="2" id="KW-0812">Transmembrane</keyword>
<name>A0AAV5WT64_9BILA</name>
<sequence length="123" mass="14474">ARVGSEGRGSRGSEVEGVFSRFPFGGRSGGSAESRTEIEPIRFLNGVFISDEGWFEFILIFFFFLFNFFRFLNLSMGFASFRFVFRCRLDTLRQIIYFFLAIDCFCLRNSRFLLLFFFFLLSF</sequence>
<keyword evidence="2" id="KW-0472">Membrane</keyword>
<accession>A0AAV5WT64</accession>
<organism evidence="3 4">
    <name type="scientific">Pristionchus fissidentatus</name>
    <dbReference type="NCBI Taxonomy" id="1538716"/>
    <lineage>
        <taxon>Eukaryota</taxon>
        <taxon>Metazoa</taxon>
        <taxon>Ecdysozoa</taxon>
        <taxon>Nematoda</taxon>
        <taxon>Chromadorea</taxon>
        <taxon>Rhabditida</taxon>
        <taxon>Rhabditina</taxon>
        <taxon>Diplogasteromorpha</taxon>
        <taxon>Diplogasteroidea</taxon>
        <taxon>Neodiplogasteridae</taxon>
        <taxon>Pristionchus</taxon>
    </lineage>
</organism>
<feature type="non-terminal residue" evidence="3">
    <location>
        <position position="1"/>
    </location>
</feature>
<evidence type="ECO:0000256" key="1">
    <source>
        <dbReference type="SAM" id="MobiDB-lite"/>
    </source>
</evidence>
<evidence type="ECO:0000313" key="4">
    <source>
        <dbReference type="Proteomes" id="UP001432322"/>
    </source>
</evidence>
<comment type="caution">
    <text evidence="3">The sequence shown here is derived from an EMBL/GenBank/DDBJ whole genome shotgun (WGS) entry which is preliminary data.</text>
</comment>